<dbReference type="PANTHER" id="PTHR11102:SF160">
    <property type="entry name" value="ERAD-ASSOCIATED E3 UBIQUITIN-PROTEIN LIGASE COMPONENT HRD3"/>
    <property type="match status" value="1"/>
</dbReference>
<keyword evidence="1" id="KW-0443">Lipid metabolism</keyword>
<dbReference type="Gene3D" id="1.25.40.10">
    <property type="entry name" value="Tetratricopeptide repeat domain"/>
    <property type="match status" value="1"/>
</dbReference>
<dbReference type="EMBL" id="JWZX01000076">
    <property type="protein sequence ID" value="KOO53765.1"/>
    <property type="molecule type" value="Genomic_DNA"/>
</dbReference>
<keyword evidence="7" id="KW-1185">Reference proteome</keyword>
<dbReference type="InterPro" id="IPR016035">
    <property type="entry name" value="Acyl_Trfase/lysoPLipase"/>
</dbReference>
<comment type="caution">
    <text evidence="3">Lacks conserved residue(s) required for the propagation of feature annotation.</text>
</comment>
<dbReference type="SUPFAM" id="SSF159501">
    <property type="entry name" value="EreA/ChaN-like"/>
    <property type="match status" value="1"/>
</dbReference>
<dbReference type="InterPro" id="IPR011990">
    <property type="entry name" value="TPR-like_helical_dom_sf"/>
</dbReference>
<dbReference type="InterPro" id="IPR050767">
    <property type="entry name" value="Sel1_AlgK"/>
</dbReference>
<dbReference type="InterPro" id="IPR006597">
    <property type="entry name" value="Sel1-like"/>
</dbReference>
<comment type="similarity">
    <text evidence="2">Belongs to the sel-1 family.</text>
</comment>
<dbReference type="SMART" id="SM00671">
    <property type="entry name" value="SEL1"/>
    <property type="match status" value="3"/>
</dbReference>
<evidence type="ECO:0000259" key="5">
    <source>
        <dbReference type="PROSITE" id="PS51635"/>
    </source>
</evidence>
<gene>
    <name evidence="6" type="ORF">Ctob_009612</name>
</gene>
<evidence type="ECO:0000256" key="3">
    <source>
        <dbReference type="PROSITE-ProRule" id="PRU01161"/>
    </source>
</evidence>
<dbReference type="PROSITE" id="PS51635">
    <property type="entry name" value="PNPLA"/>
    <property type="match status" value="1"/>
</dbReference>
<accession>A0A0M0LRT4</accession>
<dbReference type="InterPro" id="IPR002641">
    <property type="entry name" value="PNPLA_dom"/>
</dbReference>
<proteinExistence type="inferred from homology"/>
<reference evidence="7" key="1">
    <citation type="journal article" date="2015" name="PLoS Genet.">
        <title>Genome Sequence and Transcriptome Analyses of Chrysochromulina tobin: Metabolic Tools for Enhanced Algal Fitness in the Prominent Order Prymnesiales (Haptophyceae).</title>
        <authorList>
            <person name="Hovde B.T."/>
            <person name="Deodato C.R."/>
            <person name="Hunsperger H.M."/>
            <person name="Ryken S.A."/>
            <person name="Yost W."/>
            <person name="Jha R.K."/>
            <person name="Patterson J."/>
            <person name="Monnat R.J. Jr."/>
            <person name="Barlow S.B."/>
            <person name="Starkenburg S.R."/>
            <person name="Cattolico R.A."/>
        </authorList>
    </citation>
    <scope>NUCLEOTIDE SEQUENCE</scope>
    <source>
        <strain evidence="7">CCMP291</strain>
    </source>
</reference>
<dbReference type="PANTHER" id="PTHR11102">
    <property type="entry name" value="SEL-1-LIKE PROTEIN"/>
    <property type="match status" value="1"/>
</dbReference>
<dbReference type="Pfam" id="PF04187">
    <property type="entry name" value="Cofac_haem_bdg"/>
    <property type="match status" value="1"/>
</dbReference>
<evidence type="ECO:0000313" key="6">
    <source>
        <dbReference type="EMBL" id="KOO53765.1"/>
    </source>
</evidence>
<evidence type="ECO:0000313" key="7">
    <source>
        <dbReference type="Proteomes" id="UP000037460"/>
    </source>
</evidence>
<protein>
    <submittedName>
        <fullName evidence="6">Putative iron-regulated protein</fullName>
    </submittedName>
</protein>
<name>A0A0M0LRT4_9EUKA</name>
<feature type="region of interest" description="Disordered" evidence="4">
    <location>
        <begin position="69"/>
        <end position="91"/>
    </location>
</feature>
<dbReference type="Pfam" id="PF08238">
    <property type="entry name" value="Sel1"/>
    <property type="match status" value="2"/>
</dbReference>
<organism evidence="6 7">
    <name type="scientific">Chrysochromulina tobinii</name>
    <dbReference type="NCBI Taxonomy" id="1460289"/>
    <lineage>
        <taxon>Eukaryota</taxon>
        <taxon>Haptista</taxon>
        <taxon>Haptophyta</taxon>
        <taxon>Prymnesiophyceae</taxon>
        <taxon>Prymnesiales</taxon>
        <taxon>Chrysochromulinaceae</taxon>
        <taxon>Chrysochromulina</taxon>
    </lineage>
</organism>
<dbReference type="Gene3D" id="3.40.50.11550">
    <property type="match status" value="1"/>
</dbReference>
<evidence type="ECO:0000256" key="1">
    <source>
        <dbReference type="ARBA" id="ARBA00023098"/>
    </source>
</evidence>
<dbReference type="OrthoDB" id="2384430at2759"/>
<sequence length="483" mass="54086">MDAHERLQARGTTIFVTDVSSRPWLPVAHTEWKSRDDLIDCILISSYIPGITSRKSPGDGRHIDGGLRNNFPMHPTAPRTVRSDPAPNGITPSVHAELEKLRPLEAAFRRKWLEDESGWHKLPPRAWPLTQPKHDELDELKRRAETEGTEKVRFDLATCLTFNGIDPVDGLRRYKELAAGGNLDATVAVATVLLEGIGRNQDDADVAEGVRLLRDASDKGHVQAHYELGTLHYLGSHPKHVPEDEARAFHYFERAAAQQHTSALFMLAEFLIEGNGCTADEARAVPLLHAAAERGHRMARQYIRDYLDLDARQNAATASASFDEMLAEAAESDVVLLGECHDDPIAHSIEAFVLISLAARRDKCGLSLEMFERDVQPVLDEYLAGLVREADLLQDARPWANYRDDYRVLIEFAKEVCGSFHCEKRLGIVEWVEALRATPTKQLVITMYPEKDCHQFVPSRHAGRGDFVVLTDGGVKRSHDYMA</sequence>
<dbReference type="AlphaFoldDB" id="A0A0M0LRT4"/>
<comment type="caution">
    <text evidence="6">The sequence shown here is derived from an EMBL/GenBank/DDBJ whole genome shotgun (WGS) entry which is preliminary data.</text>
</comment>
<evidence type="ECO:0000256" key="4">
    <source>
        <dbReference type="SAM" id="MobiDB-lite"/>
    </source>
</evidence>
<evidence type="ECO:0000256" key="2">
    <source>
        <dbReference type="ARBA" id="ARBA00038101"/>
    </source>
</evidence>
<dbReference type="SUPFAM" id="SSF52151">
    <property type="entry name" value="FabD/lysophospholipase-like"/>
    <property type="match status" value="1"/>
</dbReference>
<feature type="short sequence motif" description="DGA/G" evidence="3">
    <location>
        <begin position="64"/>
        <end position="66"/>
    </location>
</feature>
<dbReference type="SUPFAM" id="SSF81901">
    <property type="entry name" value="HCP-like"/>
    <property type="match status" value="1"/>
</dbReference>
<dbReference type="GO" id="GO:0006629">
    <property type="term" value="P:lipid metabolic process"/>
    <property type="evidence" value="ECO:0007669"/>
    <property type="project" value="UniProtKB-KW"/>
</dbReference>
<dbReference type="InterPro" id="IPR007314">
    <property type="entry name" value="Cofac_haem-bd_dom"/>
</dbReference>
<dbReference type="Proteomes" id="UP000037460">
    <property type="component" value="Unassembled WGS sequence"/>
</dbReference>
<dbReference type="Pfam" id="PF01734">
    <property type="entry name" value="Patatin"/>
    <property type="match status" value="1"/>
</dbReference>
<feature type="domain" description="PNPLA" evidence="5">
    <location>
        <begin position="1"/>
        <end position="77"/>
    </location>
</feature>